<evidence type="ECO:0000256" key="1">
    <source>
        <dbReference type="ARBA" id="ARBA00004651"/>
    </source>
</evidence>
<dbReference type="InterPro" id="IPR020846">
    <property type="entry name" value="MFS_dom"/>
</dbReference>
<dbReference type="InterPro" id="IPR036259">
    <property type="entry name" value="MFS_trans_sf"/>
</dbReference>
<dbReference type="SUPFAM" id="SSF103473">
    <property type="entry name" value="MFS general substrate transporter"/>
    <property type="match status" value="1"/>
</dbReference>
<feature type="transmembrane region" description="Helical" evidence="8">
    <location>
        <begin position="181"/>
        <end position="202"/>
    </location>
</feature>
<evidence type="ECO:0000256" key="3">
    <source>
        <dbReference type="ARBA" id="ARBA00022475"/>
    </source>
</evidence>
<feature type="domain" description="Major facilitator superfamily (MFS) profile" evidence="9">
    <location>
        <begin position="1"/>
        <end position="204"/>
    </location>
</feature>
<evidence type="ECO:0000256" key="7">
    <source>
        <dbReference type="SAM" id="MobiDB-lite"/>
    </source>
</evidence>
<feature type="transmembrane region" description="Helical" evidence="8">
    <location>
        <begin position="60"/>
        <end position="79"/>
    </location>
</feature>
<comment type="subcellular location">
    <subcellularLocation>
        <location evidence="1">Cell membrane</location>
        <topology evidence="1">Multi-pass membrane protein</topology>
    </subcellularLocation>
</comment>
<proteinExistence type="predicted"/>
<evidence type="ECO:0000259" key="9">
    <source>
        <dbReference type="PROSITE" id="PS50850"/>
    </source>
</evidence>
<feature type="transmembrane region" description="Helical" evidence="8">
    <location>
        <begin position="91"/>
        <end position="109"/>
    </location>
</feature>
<evidence type="ECO:0000313" key="10">
    <source>
        <dbReference type="EMBL" id="BEH02694.1"/>
    </source>
</evidence>
<keyword evidence="4 8" id="KW-0812">Transmembrane</keyword>
<accession>A0AAN0MHS6</accession>
<keyword evidence="3" id="KW-1003">Cell membrane</keyword>
<dbReference type="PANTHER" id="PTHR23517">
    <property type="entry name" value="RESISTANCE PROTEIN MDTM, PUTATIVE-RELATED-RELATED"/>
    <property type="match status" value="1"/>
</dbReference>
<keyword evidence="2" id="KW-0813">Transport</keyword>
<name>A0AAN0MHS6_9ACTN</name>
<feature type="transmembrane region" description="Helical" evidence="8">
    <location>
        <begin position="26"/>
        <end position="48"/>
    </location>
</feature>
<evidence type="ECO:0000313" key="11">
    <source>
        <dbReference type="Proteomes" id="UP001431656"/>
    </source>
</evidence>
<protein>
    <recommendedName>
        <fullName evidence="9">Major facilitator superfamily (MFS) profile domain-containing protein</fullName>
    </recommendedName>
</protein>
<dbReference type="GO" id="GO:0022857">
    <property type="term" value="F:transmembrane transporter activity"/>
    <property type="evidence" value="ECO:0007669"/>
    <property type="project" value="InterPro"/>
</dbReference>
<organism evidence="10 11">
    <name type="scientific">Brooklawnia propionicigenes</name>
    <dbReference type="NCBI Taxonomy" id="3041175"/>
    <lineage>
        <taxon>Bacteria</taxon>
        <taxon>Bacillati</taxon>
        <taxon>Actinomycetota</taxon>
        <taxon>Actinomycetes</taxon>
        <taxon>Propionibacteriales</taxon>
        <taxon>Propionibacteriaceae</taxon>
        <taxon>Brooklawnia</taxon>
    </lineage>
</organism>
<dbReference type="PROSITE" id="PS50850">
    <property type="entry name" value="MFS"/>
    <property type="match status" value="1"/>
</dbReference>
<evidence type="ECO:0000256" key="8">
    <source>
        <dbReference type="SAM" id="Phobius"/>
    </source>
</evidence>
<sequence>MRDGARLEAVTSAGLQSRTRGQWARLVLAIYGPTLLASIGFGAIIPLIPLQATTLGASPGVAAFVTAIPGIAMLAFDLPAGTIATRLGERLSIALACLVDAAIMVVVYLAGSVSVLALAVFIHGTTGSIFGLARQTYITDAIPLKYRARGMSSLGGVLRIGYFIGPLAVSALISGGEIRNAFVFAACMSLVAAGVTMMLPALSSDRVEKISKDGQRPRTFQVLAQHRHSLLTVGVGCLALMMLRTSRQTISIGILGALLGIGNGISSGIVMTLGADAAPEFGRPQFLAGWRELSDSGQMLGPVVISAVTALAGLAPAAIVIGLLGIVGGGWMAGCREPNRSPSSTPSSKPASWPAGDGRHRG</sequence>
<dbReference type="InterPro" id="IPR050171">
    <property type="entry name" value="MFS_Transporters"/>
</dbReference>
<keyword evidence="6 8" id="KW-0472">Membrane</keyword>
<evidence type="ECO:0000256" key="2">
    <source>
        <dbReference type="ARBA" id="ARBA00022448"/>
    </source>
</evidence>
<dbReference type="GO" id="GO:0005886">
    <property type="term" value="C:plasma membrane"/>
    <property type="evidence" value="ECO:0007669"/>
    <property type="project" value="UniProtKB-SubCell"/>
</dbReference>
<gene>
    <name evidence="10" type="ORF">brsh051_19750</name>
</gene>
<feature type="transmembrane region" description="Helical" evidence="8">
    <location>
        <begin position="115"/>
        <end position="133"/>
    </location>
</feature>
<dbReference type="Pfam" id="PF07690">
    <property type="entry name" value="MFS_1"/>
    <property type="match status" value="1"/>
</dbReference>
<dbReference type="AlphaFoldDB" id="A0AAN0MHS6"/>
<dbReference type="EMBL" id="AP028056">
    <property type="protein sequence ID" value="BEH02694.1"/>
    <property type="molecule type" value="Genomic_DNA"/>
</dbReference>
<dbReference type="Gene3D" id="1.20.1250.20">
    <property type="entry name" value="MFS general substrate transporter like domains"/>
    <property type="match status" value="1"/>
</dbReference>
<dbReference type="Proteomes" id="UP001431656">
    <property type="component" value="Chromosome"/>
</dbReference>
<evidence type="ECO:0000256" key="5">
    <source>
        <dbReference type="ARBA" id="ARBA00022989"/>
    </source>
</evidence>
<keyword evidence="5 8" id="KW-1133">Transmembrane helix</keyword>
<evidence type="ECO:0000256" key="4">
    <source>
        <dbReference type="ARBA" id="ARBA00022692"/>
    </source>
</evidence>
<feature type="transmembrane region" description="Helical" evidence="8">
    <location>
        <begin position="250"/>
        <end position="275"/>
    </location>
</feature>
<keyword evidence="11" id="KW-1185">Reference proteome</keyword>
<feature type="transmembrane region" description="Helical" evidence="8">
    <location>
        <begin position="303"/>
        <end position="331"/>
    </location>
</feature>
<feature type="region of interest" description="Disordered" evidence="7">
    <location>
        <begin position="337"/>
        <end position="362"/>
    </location>
</feature>
<reference evidence="10" key="1">
    <citation type="journal article" date="2024" name="Int. J. Syst. Evol. Microbiol.">
        <title>Brooklawnia propionicigenes sp. nov., a facultatively anaerobic, propionate-producing bacterium isolated from a methanogenic reactor treating waste from cattle farms.</title>
        <authorList>
            <person name="Akita Y."/>
            <person name="Ueki A."/>
            <person name="Tonouchi A."/>
            <person name="Sugawara Y."/>
            <person name="Honma S."/>
            <person name="Kaku N."/>
            <person name="Ueki K."/>
        </authorList>
    </citation>
    <scope>NUCLEOTIDE SEQUENCE</scope>
    <source>
        <strain evidence="10">SH051</strain>
    </source>
</reference>
<dbReference type="KEGG" id="broo:brsh051_19750"/>
<evidence type="ECO:0000256" key="6">
    <source>
        <dbReference type="ARBA" id="ARBA00023136"/>
    </source>
</evidence>
<feature type="compositionally biased region" description="Low complexity" evidence="7">
    <location>
        <begin position="340"/>
        <end position="354"/>
    </location>
</feature>
<dbReference type="InterPro" id="IPR011701">
    <property type="entry name" value="MFS"/>
</dbReference>
<feature type="transmembrane region" description="Helical" evidence="8">
    <location>
        <begin position="154"/>
        <end position="175"/>
    </location>
</feature>